<name>A0ABD4RBU7_9ENTR</name>
<gene>
    <name evidence="1" type="ORF">J0A64_20160</name>
</gene>
<accession>A0ABD4RBU7</accession>
<dbReference type="PANTHER" id="PTHR41791">
    <property type="entry name" value="SSL7039 PROTEIN"/>
    <property type="match status" value="1"/>
</dbReference>
<proteinExistence type="predicted"/>
<dbReference type="InterPro" id="IPR014056">
    <property type="entry name" value="TypeIITA-like_toxin_pred"/>
</dbReference>
<dbReference type="Proteomes" id="UP000813349">
    <property type="component" value="Unassembled WGS sequence"/>
</dbReference>
<dbReference type="PANTHER" id="PTHR41791:SF1">
    <property type="entry name" value="SSL7039 PROTEIN"/>
    <property type="match status" value="1"/>
</dbReference>
<reference evidence="1 2" key="1">
    <citation type="journal article" date="2021" name="Clin. Infect. Dis.">
        <title>Rapid development of cefiderocol resistance in carbapenem-resistant Enterobacter cloacae during therapy is associated with heterogeneous mutations in the catecholate siderophore receptor cira.</title>
        <authorList>
            <person name="Klein S."/>
            <person name="Boutin S."/>
            <person name="Kocer K."/>
            <person name="Fiedler M.O."/>
            <person name="Storzinger D."/>
            <person name="Weigand M.A."/>
            <person name="Tan B."/>
            <person name="Richter D."/>
            <person name="Rupp C."/>
            <person name="Mieth M."/>
            <person name="Mehrabi A."/>
            <person name="Hackert T."/>
            <person name="Zimmermann S."/>
            <person name="Heeg K."/>
            <person name="Nurjadi D."/>
        </authorList>
    </citation>
    <scope>NUCLEOTIDE SEQUENCE [LARGE SCALE GENOMIC DNA]</scope>
    <source>
        <strain evidence="1 2">BK34275</strain>
    </source>
</reference>
<organism evidence="1 2">
    <name type="scientific">Enterobacter roggenkampii</name>
    <dbReference type="NCBI Taxonomy" id="1812935"/>
    <lineage>
        <taxon>Bacteria</taxon>
        <taxon>Pseudomonadati</taxon>
        <taxon>Pseudomonadota</taxon>
        <taxon>Gammaproteobacteria</taxon>
        <taxon>Enterobacterales</taxon>
        <taxon>Enterobacteriaceae</taxon>
        <taxon>Enterobacter</taxon>
        <taxon>Enterobacter cloacae complex</taxon>
    </lineage>
</organism>
<dbReference type="NCBIfam" id="TIGR02683">
    <property type="entry name" value="upstrm_HI1419"/>
    <property type="match status" value="1"/>
</dbReference>
<evidence type="ECO:0000313" key="1">
    <source>
        <dbReference type="EMBL" id="MBU3768908.1"/>
    </source>
</evidence>
<dbReference type="PIRSF" id="PIRSF028744">
    <property type="entry name" value="Addict_mod_HI1419"/>
    <property type="match status" value="1"/>
</dbReference>
<dbReference type="AlphaFoldDB" id="A0ABD4RBU7"/>
<comment type="caution">
    <text evidence="1">The sequence shown here is derived from an EMBL/GenBank/DDBJ whole genome shotgun (WGS) entry which is preliminary data.</text>
</comment>
<dbReference type="RefSeq" id="WP_021242719.1">
    <property type="nucleotide sequence ID" value="NZ_JACRVG010000011.1"/>
</dbReference>
<dbReference type="EMBL" id="JAFKCP010000017">
    <property type="protein sequence ID" value="MBU3768908.1"/>
    <property type="molecule type" value="Genomic_DNA"/>
</dbReference>
<protein>
    <submittedName>
        <fullName evidence="1">Type II toxin-antitoxin system RelE/ParE family toxin</fullName>
    </submittedName>
</protein>
<sequence>MKEIVQTESFRRWEQNLKDRRAKTIIASRLFRLANGLAGDVKPVGEGISELRIHFGPGYRIYFKDQGNYIIVLLCGGDKSSQARDILMEKNAEQCIPMAGVNEHA</sequence>
<evidence type="ECO:0000313" key="2">
    <source>
        <dbReference type="Proteomes" id="UP000813349"/>
    </source>
</evidence>